<name>N9SQI8_9BACT</name>
<reference evidence="1 2" key="1">
    <citation type="journal article" date="2013" name="Genome Announc.">
        <title>Draft Genome Sequences of Mycoplasma alkalescens, Mycoplasma arginini, and Mycoplasma bovigenitalium, Three Species with Equivocal Pathogenic Status for Cattle.</title>
        <authorList>
            <person name="Manso-Silvan L."/>
            <person name="Tardy F."/>
            <person name="Baranowski E."/>
            <person name="Barre A."/>
            <person name="Blanchard A."/>
            <person name="Breton M."/>
            <person name="Couture C."/>
            <person name="Citti C."/>
            <person name="Dordet-Frisoni E."/>
            <person name="Dupuy V."/>
            <person name="Gaurivaud P."/>
            <person name="Jacob D."/>
            <person name="Lemaitre C."/>
            <person name="Nikolski M."/>
            <person name="Nouvel L.X."/>
            <person name="Poumarat F."/>
            <person name="Thebault P."/>
            <person name="Theil S."/>
            <person name="Thiaucourt F."/>
            <person name="Sirand-Pugnet P."/>
        </authorList>
    </citation>
    <scope>NUCLEOTIDE SEQUENCE [LARGE SCALE GENOMIC DNA]</scope>
    <source>
        <strain evidence="1 2">14918</strain>
    </source>
</reference>
<proteinExistence type="predicted"/>
<dbReference type="RefSeq" id="WP_002882121.1">
    <property type="nucleotide sequence ID" value="NZ_AMWK01000016.1"/>
</dbReference>
<comment type="caution">
    <text evidence="1">The sequence shown here is derived from an EMBL/GenBank/DDBJ whole genome shotgun (WGS) entry which is preliminary data.</text>
</comment>
<organism evidence="1 2">
    <name type="scientific">Metamycoplasma alkalescens 14918</name>
    <dbReference type="NCBI Taxonomy" id="1188234"/>
    <lineage>
        <taxon>Bacteria</taxon>
        <taxon>Bacillati</taxon>
        <taxon>Mycoplasmatota</taxon>
        <taxon>Mycoplasmoidales</taxon>
        <taxon>Metamycoplasmataceae</taxon>
        <taxon>Metamycoplasma</taxon>
    </lineage>
</organism>
<dbReference type="AlphaFoldDB" id="N9SQI8"/>
<protein>
    <submittedName>
        <fullName evidence="1">Uncharacterized protein</fullName>
    </submittedName>
</protein>
<accession>N9SQI8</accession>
<keyword evidence="2" id="KW-1185">Reference proteome</keyword>
<evidence type="ECO:0000313" key="1">
    <source>
        <dbReference type="EMBL" id="ENY53634.1"/>
    </source>
</evidence>
<gene>
    <name evidence="1" type="ORF">MALK_6620</name>
</gene>
<evidence type="ECO:0000313" key="2">
    <source>
        <dbReference type="Proteomes" id="UP000013137"/>
    </source>
</evidence>
<sequence length="136" mass="17124">MKNQNKYIKLQDWTCFYENEKELKKDLWNYLWYLDSQKQYKKDLTDELFDYFYVPCEWDKNGEPESWYFKDYDALSIDDLFLYIEQSWSKYYNIWTFSQDGIDSDIEFHSYESNQYSQYQRKLLEIEKLEKEINKE</sequence>
<dbReference type="PATRIC" id="fig|1188234.3.peg.640"/>
<dbReference type="EMBL" id="AMWK01000016">
    <property type="protein sequence ID" value="ENY53634.1"/>
    <property type="molecule type" value="Genomic_DNA"/>
</dbReference>
<dbReference type="Proteomes" id="UP000013137">
    <property type="component" value="Unassembled WGS sequence"/>
</dbReference>